<protein>
    <recommendedName>
        <fullName evidence="4">IWS1-like protein</fullName>
    </recommendedName>
</protein>
<dbReference type="GO" id="GO:0016973">
    <property type="term" value="P:poly(A)+ mRNA export from nucleus"/>
    <property type="evidence" value="ECO:0007669"/>
    <property type="project" value="TreeGrafter"/>
</dbReference>
<dbReference type="InterPro" id="IPR035441">
    <property type="entry name" value="TFIIS/LEDGF_dom_sf"/>
</dbReference>
<comment type="caution">
    <text evidence="2">The sequence shown here is derived from an EMBL/GenBank/DDBJ whole genome shotgun (WGS) entry which is preliminary data.</text>
</comment>
<keyword evidence="3" id="KW-1185">Reference proteome</keyword>
<dbReference type="PANTHER" id="PTHR46010:SF1">
    <property type="entry name" value="PROTEIN IWS1 HOMOLOG"/>
    <property type="match status" value="1"/>
</dbReference>
<evidence type="ECO:0000256" key="1">
    <source>
        <dbReference type="SAM" id="MobiDB-lite"/>
    </source>
</evidence>
<dbReference type="Proteomes" id="UP000792457">
    <property type="component" value="Unassembled WGS sequence"/>
</dbReference>
<feature type="region of interest" description="Disordered" evidence="1">
    <location>
        <begin position="1"/>
        <end position="145"/>
    </location>
</feature>
<dbReference type="Gene3D" id="1.20.930.10">
    <property type="entry name" value="Conserved domain common to transcription factors TFIIS, elongin A, CRSP70"/>
    <property type="match status" value="1"/>
</dbReference>
<evidence type="ECO:0000313" key="3">
    <source>
        <dbReference type="Proteomes" id="UP000792457"/>
    </source>
</evidence>
<gene>
    <name evidence="2" type="ORF">J437_LFUL003838</name>
</gene>
<organism evidence="2 3">
    <name type="scientific">Ladona fulva</name>
    <name type="common">Scarce chaser dragonfly</name>
    <name type="synonym">Libellula fulva</name>
    <dbReference type="NCBI Taxonomy" id="123851"/>
    <lineage>
        <taxon>Eukaryota</taxon>
        <taxon>Metazoa</taxon>
        <taxon>Ecdysozoa</taxon>
        <taxon>Arthropoda</taxon>
        <taxon>Hexapoda</taxon>
        <taxon>Insecta</taxon>
        <taxon>Pterygota</taxon>
        <taxon>Palaeoptera</taxon>
        <taxon>Odonata</taxon>
        <taxon>Epiprocta</taxon>
        <taxon>Anisoptera</taxon>
        <taxon>Libelluloidea</taxon>
        <taxon>Libellulidae</taxon>
        <taxon>Ladona</taxon>
    </lineage>
</organism>
<feature type="compositionally biased region" description="Acidic residues" evidence="1">
    <location>
        <begin position="108"/>
        <end position="118"/>
    </location>
</feature>
<feature type="compositionally biased region" description="Basic and acidic residues" evidence="1">
    <location>
        <begin position="82"/>
        <end position="94"/>
    </location>
</feature>
<proteinExistence type="predicted"/>
<reference evidence="2" key="2">
    <citation type="submission" date="2017-10" db="EMBL/GenBank/DDBJ databases">
        <title>Ladona fulva Genome sequencing and assembly.</title>
        <authorList>
            <person name="Murali S."/>
            <person name="Richards S."/>
            <person name="Bandaranaike D."/>
            <person name="Bellair M."/>
            <person name="Blankenburg K."/>
            <person name="Chao H."/>
            <person name="Dinh H."/>
            <person name="Doddapaneni H."/>
            <person name="Dugan-Rocha S."/>
            <person name="Elkadiri S."/>
            <person name="Gnanaolivu R."/>
            <person name="Hernandez B."/>
            <person name="Skinner E."/>
            <person name="Javaid M."/>
            <person name="Lee S."/>
            <person name="Li M."/>
            <person name="Ming W."/>
            <person name="Munidasa M."/>
            <person name="Muniz J."/>
            <person name="Nguyen L."/>
            <person name="Hughes D."/>
            <person name="Osuji N."/>
            <person name="Pu L.-L."/>
            <person name="Puazo M."/>
            <person name="Qu C."/>
            <person name="Quiroz J."/>
            <person name="Raj R."/>
            <person name="Weissenberger G."/>
            <person name="Xin Y."/>
            <person name="Zou X."/>
            <person name="Han Y."/>
            <person name="Worley K."/>
            <person name="Muzny D."/>
            <person name="Gibbs R."/>
        </authorList>
    </citation>
    <scope>NUCLEOTIDE SEQUENCE</scope>
    <source>
        <strain evidence="2">Sampled in the wild</strain>
    </source>
</reference>
<feature type="compositionally biased region" description="Acidic residues" evidence="1">
    <location>
        <begin position="44"/>
        <end position="61"/>
    </location>
</feature>
<dbReference type="GO" id="GO:0005634">
    <property type="term" value="C:nucleus"/>
    <property type="evidence" value="ECO:0007669"/>
    <property type="project" value="TreeGrafter"/>
</dbReference>
<evidence type="ECO:0000313" key="2">
    <source>
        <dbReference type="EMBL" id="KAG8233767.1"/>
    </source>
</evidence>
<feature type="compositionally biased region" description="Basic and acidic residues" evidence="1">
    <location>
        <begin position="62"/>
        <end position="75"/>
    </location>
</feature>
<dbReference type="PANTHER" id="PTHR46010">
    <property type="entry name" value="PROTEIN IWS1 HOMOLOG"/>
    <property type="match status" value="1"/>
</dbReference>
<sequence>MGKRKGGGSSEQASEAEDGGQASGSDDEESAPKKRKRKKAVLSDSEDEEKREDSENEEEQKETEKPDIKRARIASDSEDEDKGSVKGGEEKGSGSEDEEGEKAKLGGEEEEEAPAEGEDVSKAVVPDVSDDDSDTGVNQNQEETGMSDFDLMLMKKKELLKKRKRKDVDIINDNDDIIAQLLGEMRNAADGAFIEHNVLSVLTDWLAPMPDRSLPALRIRDSILKLLWELIEYRALRPGDPGWVGRARVPLPSHKDYVVRPKWKVDTDISRVQKKQMNRFEKHMRNFIDKKRMSQSRRAVGISIEGRNMAL</sequence>
<dbReference type="OrthoDB" id="21124at2759"/>
<feature type="compositionally biased region" description="Polar residues" evidence="1">
    <location>
        <begin position="135"/>
        <end position="144"/>
    </location>
</feature>
<dbReference type="AlphaFoldDB" id="A0A8K0P5F5"/>
<name>A0A8K0P5F5_LADFU</name>
<reference evidence="2" key="1">
    <citation type="submission" date="2013-04" db="EMBL/GenBank/DDBJ databases">
        <authorList>
            <person name="Qu J."/>
            <person name="Murali S.C."/>
            <person name="Bandaranaike D."/>
            <person name="Bellair M."/>
            <person name="Blankenburg K."/>
            <person name="Chao H."/>
            <person name="Dinh H."/>
            <person name="Doddapaneni H."/>
            <person name="Downs B."/>
            <person name="Dugan-Rocha S."/>
            <person name="Elkadiri S."/>
            <person name="Gnanaolivu R.D."/>
            <person name="Hernandez B."/>
            <person name="Javaid M."/>
            <person name="Jayaseelan J.C."/>
            <person name="Lee S."/>
            <person name="Li M."/>
            <person name="Ming W."/>
            <person name="Munidasa M."/>
            <person name="Muniz J."/>
            <person name="Nguyen L."/>
            <person name="Ongeri F."/>
            <person name="Osuji N."/>
            <person name="Pu L.-L."/>
            <person name="Puazo M."/>
            <person name="Qu C."/>
            <person name="Quiroz J."/>
            <person name="Raj R."/>
            <person name="Weissenberger G."/>
            <person name="Xin Y."/>
            <person name="Zou X."/>
            <person name="Han Y."/>
            <person name="Richards S."/>
            <person name="Worley K."/>
            <person name="Muzny D."/>
            <person name="Gibbs R."/>
        </authorList>
    </citation>
    <scope>NUCLEOTIDE SEQUENCE</scope>
    <source>
        <strain evidence="2">Sampled in the wild</strain>
    </source>
</reference>
<dbReference type="EMBL" id="KZ308746">
    <property type="protein sequence ID" value="KAG8233767.1"/>
    <property type="molecule type" value="Genomic_DNA"/>
</dbReference>
<dbReference type="InterPro" id="IPR051037">
    <property type="entry name" value="RNAPII_TF_IWS1"/>
</dbReference>
<evidence type="ECO:0008006" key="4">
    <source>
        <dbReference type="Google" id="ProtNLM"/>
    </source>
</evidence>
<accession>A0A8K0P5F5</accession>